<comment type="caution">
    <text evidence="2">The sequence shown here is derived from an EMBL/GenBank/DDBJ whole genome shotgun (WGS) entry which is preliminary data.</text>
</comment>
<protein>
    <submittedName>
        <fullName evidence="2">Uncharacterized protein</fullName>
    </submittedName>
</protein>
<gene>
    <name evidence="2" type="ORF">IFM53868_03444</name>
</gene>
<organism evidence="2 3">
    <name type="scientific">Aspergillus udagawae</name>
    <dbReference type="NCBI Taxonomy" id="91492"/>
    <lineage>
        <taxon>Eukaryota</taxon>
        <taxon>Fungi</taxon>
        <taxon>Dikarya</taxon>
        <taxon>Ascomycota</taxon>
        <taxon>Pezizomycotina</taxon>
        <taxon>Eurotiomycetes</taxon>
        <taxon>Eurotiomycetidae</taxon>
        <taxon>Eurotiales</taxon>
        <taxon>Aspergillaceae</taxon>
        <taxon>Aspergillus</taxon>
        <taxon>Aspergillus subgen. Fumigati</taxon>
    </lineage>
</organism>
<evidence type="ECO:0000256" key="1">
    <source>
        <dbReference type="SAM" id="MobiDB-lite"/>
    </source>
</evidence>
<reference evidence="2 3" key="1">
    <citation type="submission" date="2020-01" db="EMBL/GenBank/DDBJ databases">
        <title>Draft genome sequence of Aspergillus udagawae IFM 53868.</title>
        <authorList>
            <person name="Takahashi H."/>
            <person name="Yaguchi T."/>
        </authorList>
    </citation>
    <scope>NUCLEOTIDE SEQUENCE [LARGE SCALE GENOMIC DNA]</scope>
    <source>
        <strain evidence="2 3">IFM 53868</strain>
    </source>
</reference>
<dbReference type="EMBL" id="BLKG01000026">
    <property type="protein sequence ID" value="GFF82354.1"/>
    <property type="molecule type" value="Genomic_DNA"/>
</dbReference>
<feature type="region of interest" description="Disordered" evidence="1">
    <location>
        <begin position="54"/>
        <end position="74"/>
    </location>
</feature>
<proteinExistence type="predicted"/>
<accession>A0ABQ1AI70</accession>
<sequence>MNLRIPFSANAHLIWEWKSPGIKSQLPSALTDWPTDLLLPVQRRRQLCRRGRRNSIHGFHEDENPPSPPDDTSGRLQLSSISVGWITFGRPRQENLYSGGRPLLPRGLRYWRSSEVGVTKGQAAAQHPSRISGVPLSAGPLPRQRDPQKAWTLFQEHSISRWIECNNVVEALPLLAAQLHDLLEPPVLAAQTRPADTADTIESVEEDGNHAEDCLRRMLDQLASRLGVKDLDDLEQKSKLGQDVRFWIPVQQGGSPL</sequence>
<feature type="region of interest" description="Disordered" evidence="1">
    <location>
        <begin position="121"/>
        <end position="142"/>
    </location>
</feature>
<evidence type="ECO:0000313" key="3">
    <source>
        <dbReference type="Proteomes" id="UP000465266"/>
    </source>
</evidence>
<dbReference type="Proteomes" id="UP000465266">
    <property type="component" value="Unassembled WGS sequence"/>
</dbReference>
<name>A0ABQ1AI70_9EURO</name>
<evidence type="ECO:0000313" key="2">
    <source>
        <dbReference type="EMBL" id="GFF82354.1"/>
    </source>
</evidence>
<keyword evidence="3" id="KW-1185">Reference proteome</keyword>